<dbReference type="InterPro" id="IPR010982">
    <property type="entry name" value="Lambda_DNA-bd_dom_sf"/>
</dbReference>
<keyword evidence="4" id="KW-1185">Reference proteome</keyword>
<dbReference type="OrthoDB" id="4950962at2"/>
<dbReference type="Gene3D" id="1.10.260.40">
    <property type="entry name" value="lambda repressor-like DNA-binding domains"/>
    <property type="match status" value="1"/>
</dbReference>
<comment type="caution">
    <text evidence="3">The sequence shown here is derived from an EMBL/GenBank/DDBJ whole genome shotgun (WGS) entry which is preliminary data.</text>
</comment>
<evidence type="ECO:0000259" key="2">
    <source>
        <dbReference type="PROSITE" id="PS50943"/>
    </source>
</evidence>
<name>A0A4R5KMQ2_9MICC</name>
<accession>A0A4R5KMQ2</accession>
<evidence type="ECO:0000256" key="1">
    <source>
        <dbReference type="SAM" id="MobiDB-lite"/>
    </source>
</evidence>
<dbReference type="CDD" id="cd00093">
    <property type="entry name" value="HTH_XRE"/>
    <property type="match status" value="1"/>
</dbReference>
<dbReference type="InterPro" id="IPR001387">
    <property type="entry name" value="Cro/C1-type_HTH"/>
</dbReference>
<evidence type="ECO:0000313" key="4">
    <source>
        <dbReference type="Proteomes" id="UP000295511"/>
    </source>
</evidence>
<feature type="domain" description="HTH cro/C1-type" evidence="2">
    <location>
        <begin position="22"/>
        <end position="76"/>
    </location>
</feature>
<dbReference type="AlphaFoldDB" id="A0A4R5KMQ2"/>
<feature type="compositionally biased region" description="Polar residues" evidence="1">
    <location>
        <begin position="1"/>
        <end position="11"/>
    </location>
</feature>
<dbReference type="SUPFAM" id="SSF47413">
    <property type="entry name" value="lambda repressor-like DNA-binding domains"/>
    <property type="match status" value="1"/>
</dbReference>
<sequence>MTMPQRKQNPSGPFARASSAEVRATMARKRVSAAKLAAKAEMSPSYLSTRLRDDLPFTLNDIEAICKALEEDLDALLHTAVQNAAIPE</sequence>
<protein>
    <submittedName>
        <fullName evidence="3">XRE family transcriptional regulator</fullName>
    </submittedName>
</protein>
<evidence type="ECO:0000313" key="3">
    <source>
        <dbReference type="EMBL" id="TDF96909.1"/>
    </source>
</evidence>
<dbReference type="EMBL" id="SMRU01000009">
    <property type="protein sequence ID" value="TDF96909.1"/>
    <property type="molecule type" value="Genomic_DNA"/>
</dbReference>
<dbReference type="GO" id="GO:0003677">
    <property type="term" value="F:DNA binding"/>
    <property type="evidence" value="ECO:0007669"/>
    <property type="project" value="InterPro"/>
</dbReference>
<organism evidence="3 4">
    <name type="scientific">Arthrobacter terricola</name>
    <dbReference type="NCBI Taxonomy" id="2547396"/>
    <lineage>
        <taxon>Bacteria</taxon>
        <taxon>Bacillati</taxon>
        <taxon>Actinomycetota</taxon>
        <taxon>Actinomycetes</taxon>
        <taxon>Micrococcales</taxon>
        <taxon>Micrococcaceae</taxon>
        <taxon>Arthrobacter</taxon>
    </lineage>
</organism>
<reference evidence="3 4" key="1">
    <citation type="submission" date="2019-03" db="EMBL/GenBank/DDBJ databases">
        <title>Whole genome sequence of Arthrobacter sp JH1-1.</title>
        <authorList>
            <person name="Trinh H.N."/>
        </authorList>
    </citation>
    <scope>NUCLEOTIDE SEQUENCE [LARGE SCALE GENOMIC DNA]</scope>
    <source>
        <strain evidence="3 4">JH1-1</strain>
    </source>
</reference>
<feature type="region of interest" description="Disordered" evidence="1">
    <location>
        <begin position="1"/>
        <end position="20"/>
    </location>
</feature>
<dbReference type="Proteomes" id="UP000295511">
    <property type="component" value="Unassembled WGS sequence"/>
</dbReference>
<gene>
    <name evidence="3" type="ORF">E1809_09310</name>
</gene>
<dbReference type="PROSITE" id="PS50943">
    <property type="entry name" value="HTH_CROC1"/>
    <property type="match status" value="1"/>
</dbReference>
<dbReference type="Pfam" id="PF13560">
    <property type="entry name" value="HTH_31"/>
    <property type="match status" value="1"/>
</dbReference>
<proteinExistence type="predicted"/>